<dbReference type="InterPro" id="IPR001444">
    <property type="entry name" value="Flag_bb_rod_N"/>
</dbReference>
<dbReference type="PRINTS" id="PR01005">
    <property type="entry name" value="FLGHOOKAP1"/>
</dbReference>
<accession>A0A0D8LA72</accession>
<protein>
    <recommendedName>
        <fullName evidence="4 7">Flagellar hook-associated protein 1</fullName>
        <shortName evidence="7">HAP1</shortName>
    </recommendedName>
</protein>
<comment type="similarity">
    <text evidence="3 7">Belongs to the flagella basal body rod proteins family.</text>
</comment>
<evidence type="ECO:0000259" key="8">
    <source>
        <dbReference type="Pfam" id="PF00460"/>
    </source>
</evidence>
<dbReference type="PANTHER" id="PTHR30033">
    <property type="entry name" value="FLAGELLAR HOOK-ASSOCIATED PROTEIN 1"/>
    <property type="match status" value="1"/>
</dbReference>
<reference evidence="12 13" key="1">
    <citation type="submission" date="2015-02" db="EMBL/GenBank/DDBJ databases">
        <title>Whole genome shotgun sequencing of cultured foodborne pathogen.</title>
        <authorList>
            <person name="Timme R."/>
            <person name="Allard M.W."/>
            <person name="Strain E."/>
            <person name="Evans P.S."/>
            <person name="Brown E."/>
        </authorList>
    </citation>
    <scope>NUCLEOTIDE SEQUENCE [LARGE SCALE GENOMIC DNA]</scope>
    <source>
        <strain evidence="12 13">GCSL-TSO-24</strain>
    </source>
</reference>
<evidence type="ECO:0000259" key="11">
    <source>
        <dbReference type="Pfam" id="PF22638"/>
    </source>
</evidence>
<dbReference type="Pfam" id="PF22638">
    <property type="entry name" value="FlgK_D1"/>
    <property type="match status" value="1"/>
</dbReference>
<keyword evidence="12" id="KW-0282">Flagellum</keyword>
<dbReference type="GO" id="GO:0009424">
    <property type="term" value="C:bacterial-type flagellum hook"/>
    <property type="evidence" value="ECO:0007669"/>
    <property type="project" value="UniProtKB-UniRule"/>
</dbReference>
<evidence type="ECO:0000256" key="2">
    <source>
        <dbReference type="ARBA" id="ARBA00004613"/>
    </source>
</evidence>
<dbReference type="GO" id="GO:0005198">
    <property type="term" value="F:structural molecule activity"/>
    <property type="evidence" value="ECO:0007669"/>
    <property type="project" value="UniProtKB-UniRule"/>
</dbReference>
<feature type="domain" description="Flagellar hook-associated protein FlgK helical" evidence="11">
    <location>
        <begin position="92"/>
        <end position="327"/>
    </location>
</feature>
<evidence type="ECO:0000256" key="3">
    <source>
        <dbReference type="ARBA" id="ARBA00009677"/>
    </source>
</evidence>
<dbReference type="PATRIC" id="fig|582.24.peg.1365"/>
<dbReference type="InterPro" id="IPR010930">
    <property type="entry name" value="Flg_bb/hook_C_dom"/>
</dbReference>
<sequence length="544" mass="58424">MNLMFLARSGLSSAQAGLSIVGNNLNNALTPGYSRQTLLLGEAGGKATSYGFFGYGVQIDGVQRAYDGFINNQVRNSNSEFSALGSRYQNVSQIDDMFGDTSNNISNAFGGIFEAMQKMSSNPSGIAERQETYAQFNSISYKFRNDSKTLDGLEKSTNTQISQSVDDINSCAQQLANINSEIDKIYAQTGTLPADLLDQRDLLLDKLSGQVDIRVNENLETGRVDVTLANGLTLVNGDKAYALEARPSPSNPNITEVAYIDASGNALLLDEQKFTGGKLGGLFEFRNNDLVTARNELNQLALQMANEFNTVNAQGYDADGNPGGDIFNIPDPVALANRNNQSDTTLDITYTDISEVNAIEYSLTFDGTDWQVKTSDGRTITPDTGPNGELLFDGVSVTPNGTPVEGDSFIMNPVSGVAGGITVALADGFGIAASSSPDTSETSNNENLLLLLEVKDKKMIGNSTFTEAYAGMVSSVGSTVSGLKGDLTTTNKALEQWVFQKQDVSGVDMNEEFINLAMFTQYYQANAQVLQTAVTIFDTILSIR</sequence>
<evidence type="ECO:0000259" key="9">
    <source>
        <dbReference type="Pfam" id="PF06429"/>
    </source>
</evidence>
<dbReference type="PANTHER" id="PTHR30033:SF1">
    <property type="entry name" value="FLAGELLAR HOOK-ASSOCIATED PROTEIN 1"/>
    <property type="match status" value="1"/>
</dbReference>
<proteinExistence type="inferred from homology"/>
<dbReference type="GO" id="GO:0005576">
    <property type="term" value="C:extracellular region"/>
    <property type="evidence" value="ECO:0007669"/>
    <property type="project" value="UniProtKB-SubCell"/>
</dbReference>
<dbReference type="Pfam" id="PF00460">
    <property type="entry name" value="Flg_bb_rod"/>
    <property type="match status" value="1"/>
</dbReference>
<dbReference type="InterPro" id="IPR002371">
    <property type="entry name" value="FlgK"/>
</dbReference>
<feature type="domain" description="Flagellar basal body rod protein N-terminal" evidence="8">
    <location>
        <begin position="7"/>
        <end position="33"/>
    </location>
</feature>
<dbReference type="Proteomes" id="UP000032582">
    <property type="component" value="Unassembled WGS sequence"/>
</dbReference>
<organism evidence="12 13">
    <name type="scientific">Morganella morganii</name>
    <name type="common">Proteus morganii</name>
    <dbReference type="NCBI Taxonomy" id="582"/>
    <lineage>
        <taxon>Bacteria</taxon>
        <taxon>Pseudomonadati</taxon>
        <taxon>Pseudomonadota</taxon>
        <taxon>Gammaproteobacteria</taxon>
        <taxon>Enterobacterales</taxon>
        <taxon>Morganellaceae</taxon>
        <taxon>Morganella</taxon>
    </lineage>
</organism>
<feature type="domain" description="Flagellar hook-associated protein 1 D2-like" evidence="10">
    <location>
        <begin position="336"/>
        <end position="413"/>
    </location>
</feature>
<evidence type="ECO:0000313" key="12">
    <source>
        <dbReference type="EMBL" id="KJF78669.1"/>
    </source>
</evidence>
<keyword evidence="5 7" id="KW-0964">Secreted</keyword>
<dbReference type="SUPFAM" id="SSF64518">
    <property type="entry name" value="Phase 1 flagellin"/>
    <property type="match status" value="1"/>
</dbReference>
<dbReference type="Pfam" id="PF21158">
    <property type="entry name" value="flgK_1st_1"/>
    <property type="match status" value="1"/>
</dbReference>
<dbReference type="Pfam" id="PF06429">
    <property type="entry name" value="Flg_bbr_C"/>
    <property type="match status" value="1"/>
</dbReference>
<evidence type="ECO:0000256" key="5">
    <source>
        <dbReference type="ARBA" id="ARBA00022525"/>
    </source>
</evidence>
<keyword evidence="6 7" id="KW-0975">Bacterial flagellum</keyword>
<keyword evidence="12" id="KW-0966">Cell projection</keyword>
<comment type="subcellular location">
    <subcellularLocation>
        <location evidence="1 7">Bacterial flagellum</location>
    </subcellularLocation>
    <subcellularLocation>
        <location evidence="2 7">Secreted</location>
    </subcellularLocation>
</comment>
<evidence type="ECO:0000256" key="1">
    <source>
        <dbReference type="ARBA" id="ARBA00004365"/>
    </source>
</evidence>
<evidence type="ECO:0000259" key="10">
    <source>
        <dbReference type="Pfam" id="PF21158"/>
    </source>
</evidence>
<dbReference type="NCBIfam" id="TIGR02492">
    <property type="entry name" value="flgK_ends"/>
    <property type="match status" value="1"/>
</dbReference>
<evidence type="ECO:0000256" key="6">
    <source>
        <dbReference type="ARBA" id="ARBA00023143"/>
    </source>
</evidence>
<dbReference type="AlphaFoldDB" id="A0A0D8LA72"/>
<evidence type="ECO:0000313" key="13">
    <source>
        <dbReference type="Proteomes" id="UP000032582"/>
    </source>
</evidence>
<evidence type="ECO:0000256" key="4">
    <source>
        <dbReference type="ARBA" id="ARBA00016244"/>
    </source>
</evidence>
<evidence type="ECO:0000256" key="7">
    <source>
        <dbReference type="RuleBase" id="RU362065"/>
    </source>
</evidence>
<comment type="caution">
    <text evidence="12">The sequence shown here is derived from an EMBL/GenBank/DDBJ whole genome shotgun (WGS) entry which is preliminary data.</text>
</comment>
<dbReference type="InterPro" id="IPR053927">
    <property type="entry name" value="FlgK_helical"/>
</dbReference>
<name>A0A0D8LA72_MORMO</name>
<dbReference type="InterPro" id="IPR049119">
    <property type="entry name" value="FlgK_D2-like"/>
</dbReference>
<feature type="domain" description="Flagellar basal-body/hook protein C-terminal" evidence="9">
    <location>
        <begin position="505"/>
        <end position="542"/>
    </location>
</feature>
<dbReference type="GO" id="GO:0044780">
    <property type="term" value="P:bacterial-type flagellum assembly"/>
    <property type="evidence" value="ECO:0007669"/>
    <property type="project" value="InterPro"/>
</dbReference>
<keyword evidence="12" id="KW-0969">Cilium</keyword>
<dbReference type="EMBL" id="JZSH01000030">
    <property type="protein sequence ID" value="KJF78669.1"/>
    <property type="molecule type" value="Genomic_DNA"/>
</dbReference>
<gene>
    <name evidence="7" type="primary">flgK</name>
    <name evidence="12" type="ORF">UA45_04460</name>
</gene>